<evidence type="ECO:0000256" key="1">
    <source>
        <dbReference type="SAM" id="MobiDB-lite"/>
    </source>
</evidence>
<keyword evidence="4" id="KW-1185">Reference proteome</keyword>
<dbReference type="CDD" id="cd01832">
    <property type="entry name" value="SGNH_hydrolase_like_1"/>
    <property type="match status" value="1"/>
</dbReference>
<comment type="caution">
    <text evidence="3">The sequence shown here is derived from an EMBL/GenBank/DDBJ whole genome shotgun (WGS) entry which is preliminary data.</text>
</comment>
<dbReference type="InterPro" id="IPR013830">
    <property type="entry name" value="SGNH_hydro"/>
</dbReference>
<accession>A0A0B2B6F5</accession>
<name>A0A0B2B6F5_9ACTN</name>
<dbReference type="InterPro" id="IPR036514">
    <property type="entry name" value="SGNH_hydro_sf"/>
</dbReference>
<dbReference type="EMBL" id="PGEZ01000001">
    <property type="protein sequence ID" value="PJJ57633.1"/>
    <property type="molecule type" value="Genomic_DNA"/>
</dbReference>
<feature type="domain" description="SGNH hydrolase-type esterase" evidence="2">
    <location>
        <begin position="7"/>
        <end position="179"/>
    </location>
</feature>
<dbReference type="Proteomes" id="UP000230842">
    <property type="component" value="Unassembled WGS sequence"/>
</dbReference>
<dbReference type="OrthoDB" id="3465773at2"/>
<protein>
    <submittedName>
        <fullName evidence="3">Lysophospholipase L1-like esterase</fullName>
    </submittedName>
</protein>
<evidence type="ECO:0000259" key="2">
    <source>
        <dbReference type="Pfam" id="PF13472"/>
    </source>
</evidence>
<evidence type="ECO:0000313" key="3">
    <source>
        <dbReference type="EMBL" id="PJJ57633.1"/>
    </source>
</evidence>
<evidence type="ECO:0000313" key="4">
    <source>
        <dbReference type="Proteomes" id="UP000230842"/>
    </source>
</evidence>
<gene>
    <name evidence="3" type="ORF">CLV56_1869</name>
</gene>
<sequence>MYARFVALGDSTTEGVGDEPYRDGTPSGWADRLAVRMARAWPGLRYANLAVRGTVTRQVRTHQVGPACALEPDLASVLVGMNDLIRPRFDGGTVAADIDAVAARLRDAGADVLLMTFPDLSSVSPVGRLLRGRVDDLSDRIREIASRRGALLLDAAAVPAAGDPRVWADDRLHLNPEGHLLLADAMADLVGVPGADDRWRHPLPPPPARRIAERALGEAAWFGTHVGPWLGRRLSGRSSGDGRVAKRPHLTSVET</sequence>
<dbReference type="PANTHER" id="PTHR43784:SF2">
    <property type="entry name" value="GDSL-LIKE LIPASE_ACYLHYDROLASE, PUTATIVE (AFU_ORTHOLOGUE AFUA_2G00820)-RELATED"/>
    <property type="match status" value="1"/>
</dbReference>
<feature type="region of interest" description="Disordered" evidence="1">
    <location>
        <begin position="236"/>
        <end position="255"/>
    </location>
</feature>
<dbReference type="SUPFAM" id="SSF52266">
    <property type="entry name" value="SGNH hydrolase"/>
    <property type="match status" value="1"/>
</dbReference>
<reference evidence="3 4" key="1">
    <citation type="submission" date="2017-11" db="EMBL/GenBank/DDBJ databases">
        <title>Genomic Encyclopedia of Archaeal and Bacterial Type Strains, Phase II (KMG-II): From Individual Species to Whole Genera.</title>
        <authorList>
            <person name="Goeker M."/>
        </authorList>
    </citation>
    <scope>NUCLEOTIDE SEQUENCE [LARGE SCALE GENOMIC DNA]</scope>
    <source>
        <strain evidence="3 4">DSM 27763</strain>
    </source>
</reference>
<dbReference type="AlphaFoldDB" id="A0A0B2B6F5"/>
<dbReference type="Gene3D" id="3.40.50.1110">
    <property type="entry name" value="SGNH hydrolase"/>
    <property type="match status" value="1"/>
</dbReference>
<organism evidence="3 4">
    <name type="scientific">Mumia flava</name>
    <dbReference type="NCBI Taxonomy" id="1348852"/>
    <lineage>
        <taxon>Bacteria</taxon>
        <taxon>Bacillati</taxon>
        <taxon>Actinomycetota</taxon>
        <taxon>Actinomycetes</taxon>
        <taxon>Propionibacteriales</taxon>
        <taxon>Nocardioidaceae</taxon>
        <taxon>Mumia</taxon>
    </lineage>
</organism>
<proteinExistence type="predicted"/>
<dbReference type="RefSeq" id="WP_039363221.1">
    <property type="nucleotide sequence ID" value="NZ_PGEZ01000001.1"/>
</dbReference>
<dbReference type="InterPro" id="IPR053140">
    <property type="entry name" value="GDSL_Rv0518-like"/>
</dbReference>
<dbReference type="Pfam" id="PF13472">
    <property type="entry name" value="Lipase_GDSL_2"/>
    <property type="match status" value="1"/>
</dbReference>
<dbReference type="PANTHER" id="PTHR43784">
    <property type="entry name" value="GDSL-LIKE LIPASE/ACYLHYDROLASE, PUTATIVE (AFU_ORTHOLOGUE AFUA_2G00820)-RELATED"/>
    <property type="match status" value="1"/>
</dbReference>